<dbReference type="EMBL" id="MGHL01000019">
    <property type="protein sequence ID" value="OGM68709.1"/>
    <property type="molecule type" value="Genomic_DNA"/>
</dbReference>
<protein>
    <recommendedName>
        <fullName evidence="1">PD(D/E)XK endonuclease domain-containing protein</fullName>
    </recommendedName>
</protein>
<dbReference type="Proteomes" id="UP000178429">
    <property type="component" value="Unassembled WGS sequence"/>
</dbReference>
<dbReference type="AlphaFoldDB" id="A0A1F8BYQ8"/>
<accession>A0A1F8BYQ8</accession>
<comment type="caution">
    <text evidence="2">The sequence shown here is derived from an EMBL/GenBank/DDBJ whole genome shotgun (WGS) entry which is preliminary data.</text>
</comment>
<reference evidence="2 3" key="1">
    <citation type="journal article" date="2016" name="Nat. Commun.">
        <title>Thousands of microbial genomes shed light on interconnected biogeochemical processes in an aquifer system.</title>
        <authorList>
            <person name="Anantharaman K."/>
            <person name="Brown C.T."/>
            <person name="Hug L.A."/>
            <person name="Sharon I."/>
            <person name="Castelle C.J."/>
            <person name="Probst A.J."/>
            <person name="Thomas B.C."/>
            <person name="Singh A."/>
            <person name="Wilkins M.J."/>
            <person name="Karaoz U."/>
            <person name="Brodie E.L."/>
            <person name="Williams K.H."/>
            <person name="Hubbard S.S."/>
            <person name="Banfield J.F."/>
        </authorList>
    </citation>
    <scope>NUCLEOTIDE SEQUENCE [LARGE SCALE GENOMIC DNA]</scope>
</reference>
<gene>
    <name evidence="2" type="ORF">A2975_05415</name>
</gene>
<evidence type="ECO:0000259" key="1">
    <source>
        <dbReference type="Pfam" id="PF11645"/>
    </source>
</evidence>
<name>A0A1F8BYQ8_9BACT</name>
<dbReference type="InterPro" id="IPR011856">
    <property type="entry name" value="tRNA_endonuc-like_dom_sf"/>
</dbReference>
<evidence type="ECO:0000313" key="3">
    <source>
        <dbReference type="Proteomes" id="UP000178429"/>
    </source>
</evidence>
<sequence length="136" mass="15917">MKITTNVKGQLAISKAELRALELGYIPSRPIFDTRYDLILDDRKSLKRIQVKYANGTPSHSRGSVVVKLSYEDRNKRKFMYQQEEVDGLIVYLPKIDKLCYFPLEIFVNKGNLAVRIQKPLNNRKKGIIFAEDYYW</sequence>
<evidence type="ECO:0000313" key="2">
    <source>
        <dbReference type="EMBL" id="OGM68709.1"/>
    </source>
</evidence>
<feature type="domain" description="PD(D/E)XK endonuclease" evidence="1">
    <location>
        <begin position="5"/>
        <end position="134"/>
    </location>
</feature>
<organism evidence="2 3">
    <name type="scientific">Candidatus Woesebacteria bacterium RIFCSPLOWO2_01_FULL_44_14</name>
    <dbReference type="NCBI Taxonomy" id="1802525"/>
    <lineage>
        <taxon>Bacteria</taxon>
        <taxon>Candidatus Woeseibacteriota</taxon>
    </lineage>
</organism>
<proteinExistence type="predicted"/>
<dbReference type="Gene3D" id="3.40.1350.10">
    <property type="match status" value="1"/>
</dbReference>
<dbReference type="Pfam" id="PF11645">
    <property type="entry name" value="PDDEXK_5"/>
    <property type="match status" value="1"/>
</dbReference>
<dbReference type="InterPro" id="IPR021671">
    <property type="entry name" value="PD(D/E)XK_Endonuc"/>
</dbReference>
<dbReference type="STRING" id="1802525.A2975_05415"/>
<dbReference type="GO" id="GO:0003676">
    <property type="term" value="F:nucleic acid binding"/>
    <property type="evidence" value="ECO:0007669"/>
    <property type="project" value="InterPro"/>
</dbReference>